<feature type="region of interest" description="Disordered" evidence="1">
    <location>
        <begin position="239"/>
        <end position="274"/>
    </location>
</feature>
<feature type="transmembrane region" description="Helical" evidence="2">
    <location>
        <begin position="450"/>
        <end position="469"/>
    </location>
</feature>
<feature type="transmembrane region" description="Helical" evidence="2">
    <location>
        <begin position="512"/>
        <end position="533"/>
    </location>
</feature>
<dbReference type="EMBL" id="AP003791">
    <property type="protein sequence ID" value="BAB90549.1"/>
    <property type="molecule type" value="Genomic_DNA"/>
</dbReference>
<feature type="region of interest" description="Disordered" evidence="1">
    <location>
        <begin position="118"/>
        <end position="146"/>
    </location>
</feature>
<protein>
    <submittedName>
        <fullName evidence="3">B1065G12.31 protein</fullName>
    </submittedName>
</protein>
<evidence type="ECO:0000313" key="3">
    <source>
        <dbReference type="EMBL" id="BAB90549.1"/>
    </source>
</evidence>
<sequence length="588" mass="66517">MTAARDSGRAGGVRRFVLDPVKTTWSGLCVQWKLTMALARRREEKPCMHARMAPSARAAPMFPRLPPREYRYVVHEADDRARAWRRRDRSVDGGRRGEPELVRLWCNWCAGEVGMTNDAGGGRGSRAGPEPMHARPRQDAAESEGNFACADLDARRGGRARDRCRARGRRLHLWSLHDRMRGIRYSLPATYPRKTAPCAPRARGHRSPRDAHSIALVEVEESRKRSVCRGRRYREPQFRPLGSCRGASSSSPASSLRSVPLPDQPRGKKRSPTPTFHAFAAASHRPGACRVMTCTALLVPRVHGLRRVDALAAGHWMDSHGSAVEEIGRVSFVFDIVSLFIDLAPLNSKYVTSYSYVFYYYSRILEIMWFERSPKMKSLVFQREQFSIVVEASMNKHTVVMHSMDCLSEAKFNLEEYGLTILKDCAIVLRDTEVLVLVLRRLETAVKYQSPFSVFSGAMLNMVLVFHLLFVVNTEEHKSTLFVSVAGFVLDTVYLFLLGLRKSSQKFRCVGLFLMVISMFLFFVCSPILIYLIDLHFHVSKEQPLGALMYVMTVLTVITAGCSSLVDPREGYFLPGIYIRLAYRIGLK</sequence>
<dbReference type="Proteomes" id="UP000817658">
    <property type="component" value="Chromosome 1"/>
</dbReference>
<gene>
    <name evidence="3" type="primary">B1065G12.31</name>
</gene>
<evidence type="ECO:0000256" key="1">
    <source>
        <dbReference type="SAM" id="MobiDB-lite"/>
    </source>
</evidence>
<dbReference type="AlphaFoldDB" id="Q8RZ64"/>
<accession>Q8RZ64</accession>
<feature type="transmembrane region" description="Helical" evidence="2">
    <location>
        <begin position="545"/>
        <end position="566"/>
    </location>
</feature>
<reference evidence="3" key="1">
    <citation type="journal article" date="2002" name="Nature">
        <title>The genome sequence and structure of rice chromosome 1.</title>
        <authorList>
            <person name="Sasaki T."/>
            <person name="Matsumoto T."/>
            <person name="Yamamoto K."/>
            <person name="Sakata K."/>
            <person name="Baba T."/>
            <person name="Katayose Y."/>
            <person name="Wu J."/>
            <person name="Niimura Y."/>
            <person name="Cheng Z."/>
            <person name="Nagamura Y."/>
            <person name="Antonio B.A."/>
            <person name="Kanamori H."/>
            <person name="Hosokawa S."/>
            <person name="Masukawa M."/>
            <person name="Arikawa K."/>
            <person name="Chiden Y."/>
            <person name="Hayashi M."/>
            <person name="Okamoto M."/>
            <person name="Ando T."/>
            <person name="Aoki H."/>
            <person name="Arita K."/>
            <person name="Hamada M."/>
            <person name="Harada C."/>
            <person name="Hijishita S."/>
            <person name="Honda M."/>
            <person name="Ichikawa Y."/>
            <person name="Idonuma A."/>
            <person name="Iijima M."/>
            <person name="Ikeda M."/>
            <person name="Ikeno M."/>
            <person name="Itoh S."/>
            <person name="Itoh T."/>
            <person name="Itoh Y."/>
            <person name="Itoh Y."/>
            <person name="Iwabuchi A."/>
            <person name="Kamiya K."/>
            <person name="Karasawa W."/>
            <person name="Katagiri S."/>
            <person name="Kikuta A."/>
            <person name="Kobayashi N."/>
            <person name="Kono I."/>
            <person name="Machita K."/>
            <person name="Maehara T."/>
            <person name="Mizuno H."/>
            <person name="Mizubayashi T."/>
            <person name="Mukai Y."/>
            <person name="Nagasaki H."/>
            <person name="Nakashima M."/>
            <person name="Nakama Y."/>
            <person name="Nakamichi Y."/>
            <person name="Nakamura M."/>
            <person name="Namiki N."/>
            <person name="Negishi M."/>
            <person name="Ohta I."/>
            <person name="Ono N."/>
            <person name="Saji S."/>
            <person name="Sakai K."/>
            <person name="Shibata M."/>
            <person name="Shimokawa T."/>
            <person name="Shomura A."/>
            <person name="Song J."/>
            <person name="Takazaki Y."/>
            <person name="Terasawa K."/>
            <person name="Tsuji K."/>
            <person name="Waki K."/>
            <person name="Yamagata H."/>
            <person name="Yamane H."/>
            <person name="Yoshiki S."/>
            <person name="Yoshihara R."/>
            <person name="Yukawa K."/>
            <person name="Zhong H."/>
            <person name="Iwama H."/>
            <person name="Endo T."/>
            <person name="Ito H."/>
            <person name="Hahn J.H."/>
            <person name="Kim H.I."/>
            <person name="Eun M.Y."/>
            <person name="Yano M."/>
            <person name="Jiang J."/>
            <person name="Gojobori T."/>
        </authorList>
    </citation>
    <scope>NUCLEOTIDE SEQUENCE</scope>
</reference>
<feature type="compositionally biased region" description="Low complexity" evidence="1">
    <location>
        <begin position="240"/>
        <end position="258"/>
    </location>
</feature>
<keyword evidence="2" id="KW-0812">Transmembrane</keyword>
<organism evidence="3">
    <name type="scientific">Oryza sativa subsp. japonica</name>
    <name type="common">Rice</name>
    <dbReference type="NCBI Taxonomy" id="39947"/>
    <lineage>
        <taxon>Eukaryota</taxon>
        <taxon>Viridiplantae</taxon>
        <taxon>Streptophyta</taxon>
        <taxon>Embryophyta</taxon>
        <taxon>Tracheophyta</taxon>
        <taxon>Spermatophyta</taxon>
        <taxon>Magnoliopsida</taxon>
        <taxon>Liliopsida</taxon>
        <taxon>Poales</taxon>
        <taxon>Poaceae</taxon>
        <taxon>BOP clade</taxon>
        <taxon>Oryzoideae</taxon>
        <taxon>Oryzeae</taxon>
        <taxon>Oryzinae</taxon>
        <taxon>Oryza</taxon>
        <taxon>Oryza sativa</taxon>
    </lineage>
</organism>
<feature type="transmembrane region" description="Helical" evidence="2">
    <location>
        <begin position="481"/>
        <end position="500"/>
    </location>
</feature>
<keyword evidence="2" id="KW-1133">Transmembrane helix</keyword>
<evidence type="ECO:0000256" key="2">
    <source>
        <dbReference type="SAM" id="Phobius"/>
    </source>
</evidence>
<proteinExistence type="predicted"/>
<keyword evidence="2" id="KW-0472">Membrane</keyword>
<name>Q8RZ64_ORYSJ</name>
<feature type="region of interest" description="Disordered" evidence="1">
    <location>
        <begin position="194"/>
        <end position="213"/>
    </location>
</feature>